<sequence length="111" mass="12557">MILKATGVSKSFIDTVGFLPYCDVGMSLLHWWRQHTSNEVVDGLWPLSGPNESPDSLPDNGPLPEEPYPDNMLTKYQMIKFIDFCEVWFLPESVARVAATVGDHRCHTPQH</sequence>
<dbReference type="Proteomes" id="UP000887159">
    <property type="component" value="Unassembled WGS sequence"/>
</dbReference>
<reference evidence="2" key="1">
    <citation type="submission" date="2020-08" db="EMBL/GenBank/DDBJ databases">
        <title>Multicomponent nature underlies the extraordinary mechanical properties of spider dragline silk.</title>
        <authorList>
            <person name="Kono N."/>
            <person name="Nakamura H."/>
            <person name="Mori M."/>
            <person name="Yoshida Y."/>
            <person name="Ohtoshi R."/>
            <person name="Malay A.D."/>
            <person name="Moran D.A.P."/>
            <person name="Tomita M."/>
            <person name="Numata K."/>
            <person name="Arakawa K."/>
        </authorList>
    </citation>
    <scope>NUCLEOTIDE SEQUENCE</scope>
</reference>
<protein>
    <submittedName>
        <fullName evidence="2">Uncharacterized protein</fullName>
    </submittedName>
</protein>
<dbReference type="EMBL" id="BMAU01021422">
    <property type="protein sequence ID" value="GFY34213.1"/>
    <property type="molecule type" value="Genomic_DNA"/>
</dbReference>
<accession>A0A8X6WFX5</accession>
<dbReference type="AlphaFoldDB" id="A0A8X6WFX5"/>
<comment type="caution">
    <text evidence="2">The sequence shown here is derived from an EMBL/GenBank/DDBJ whole genome shotgun (WGS) entry which is preliminary data.</text>
</comment>
<evidence type="ECO:0000256" key="1">
    <source>
        <dbReference type="SAM" id="MobiDB-lite"/>
    </source>
</evidence>
<keyword evidence="3" id="KW-1185">Reference proteome</keyword>
<gene>
    <name evidence="2" type="ORF">TNCV_2505161</name>
</gene>
<evidence type="ECO:0000313" key="3">
    <source>
        <dbReference type="Proteomes" id="UP000887159"/>
    </source>
</evidence>
<proteinExistence type="predicted"/>
<organism evidence="2 3">
    <name type="scientific">Trichonephila clavipes</name>
    <name type="common">Golden silk orbweaver</name>
    <name type="synonym">Nephila clavipes</name>
    <dbReference type="NCBI Taxonomy" id="2585209"/>
    <lineage>
        <taxon>Eukaryota</taxon>
        <taxon>Metazoa</taxon>
        <taxon>Ecdysozoa</taxon>
        <taxon>Arthropoda</taxon>
        <taxon>Chelicerata</taxon>
        <taxon>Arachnida</taxon>
        <taxon>Araneae</taxon>
        <taxon>Araneomorphae</taxon>
        <taxon>Entelegynae</taxon>
        <taxon>Araneoidea</taxon>
        <taxon>Nephilidae</taxon>
        <taxon>Trichonephila</taxon>
    </lineage>
</organism>
<name>A0A8X6WFX5_TRICX</name>
<evidence type="ECO:0000313" key="2">
    <source>
        <dbReference type="EMBL" id="GFY34213.1"/>
    </source>
</evidence>
<feature type="region of interest" description="Disordered" evidence="1">
    <location>
        <begin position="47"/>
        <end position="66"/>
    </location>
</feature>